<evidence type="ECO:0000313" key="4">
    <source>
        <dbReference type="EMBL" id="GHE57474.1"/>
    </source>
</evidence>
<dbReference type="AlphaFoldDB" id="A0A918ZKA0"/>
<sequence length="717" mass="77290">MLGAGMAGLFAARVLAGSFGEVVVVDRDVLTAGNAPRRRVPQGKHVHGLLARGQQVIEELFPGITQEFIEGGAAHGDVTGNVRWVLDGRPMRQPYSGLQVVSASRPLLEDRVRARVAALTNVRFLERHDVVEPTVADNGRRVTGVVLADDNGARHTLDSDLVVDATGRGSRTPVWLTEWGYAAVEEETARVGLGYTTRHYDIPDDAMGDDLSLHVVASPAAPRGAVCARVEKGRTVVTAYGVDGDHPPTDEEGFLAFLASLAAPDVHQAVLCGRPLDDLVPYRFPANLRRRYERLRSFPEGLLVVGDAVCSFNPTYAQGMTVAAVGATVLREHLARPDGPRAAEFFADLAREAVDVPWSIAVSNDQARLGLADPGSPDQRQASRITAAAALSDDVAVVYARVVSLLDPPEALGSPEFAALLDAADGVAGPVADTRKVLQVTTGGLTFDVETAGPADGDVAILLHGWPHCFASWTDVVPVLNRAGLRTIAPNQRGYSPKARPERVEDYRLPLLAQDVLGIMDELGVARAHVVGHDWGAIVAWYLAAQHPDRVRTLTAVAFPHLDAYQQAYRVDPEQQQASKYIDLLTAEGSTEYWLADDAARLRELLAGADNALAPEQQARYIDFHTRPGTFHASLNWYRAGTILDGRSALGKVPVPTTFIWSEEDESVSTMAAESTGAFVSGPYRLVTLKGVSHWQPQEVPGLVAEEILRVVAKETR</sequence>
<keyword evidence="1" id="KW-0378">Hydrolase</keyword>
<dbReference type="PANTHER" id="PTHR43329">
    <property type="entry name" value="EPOXIDE HYDROLASE"/>
    <property type="match status" value="1"/>
</dbReference>
<protein>
    <submittedName>
        <fullName evidence="4">Uncharacterized protein</fullName>
    </submittedName>
</protein>
<dbReference type="Gene3D" id="3.50.50.60">
    <property type="entry name" value="FAD/NAD(P)-binding domain"/>
    <property type="match status" value="1"/>
</dbReference>
<dbReference type="InterPro" id="IPR002938">
    <property type="entry name" value="FAD-bd"/>
</dbReference>
<name>A0A918ZKA0_9ACTN</name>
<dbReference type="InterPro" id="IPR000073">
    <property type="entry name" value="AB_hydrolase_1"/>
</dbReference>
<dbReference type="Gene3D" id="3.30.9.100">
    <property type="match status" value="1"/>
</dbReference>
<dbReference type="Pfam" id="PF00561">
    <property type="entry name" value="Abhydrolase_1"/>
    <property type="match status" value="1"/>
</dbReference>
<dbReference type="InterPro" id="IPR000639">
    <property type="entry name" value="Epox_hydrolase-like"/>
</dbReference>
<dbReference type="GO" id="GO:0016787">
    <property type="term" value="F:hydrolase activity"/>
    <property type="evidence" value="ECO:0007669"/>
    <property type="project" value="UniProtKB-KW"/>
</dbReference>
<dbReference type="SUPFAM" id="SSF51905">
    <property type="entry name" value="FAD/NAD(P)-binding domain"/>
    <property type="match status" value="1"/>
</dbReference>
<evidence type="ECO:0000256" key="1">
    <source>
        <dbReference type="ARBA" id="ARBA00022801"/>
    </source>
</evidence>
<evidence type="ECO:0000313" key="5">
    <source>
        <dbReference type="Proteomes" id="UP000603227"/>
    </source>
</evidence>
<dbReference type="PRINTS" id="PR00412">
    <property type="entry name" value="EPOXHYDRLASE"/>
</dbReference>
<keyword evidence="5" id="KW-1185">Reference proteome</keyword>
<dbReference type="InterPro" id="IPR029058">
    <property type="entry name" value="AB_hydrolase_fold"/>
</dbReference>
<dbReference type="InterPro" id="IPR036188">
    <property type="entry name" value="FAD/NAD-bd_sf"/>
</dbReference>
<dbReference type="GO" id="GO:0071949">
    <property type="term" value="F:FAD binding"/>
    <property type="evidence" value="ECO:0007669"/>
    <property type="project" value="InterPro"/>
</dbReference>
<dbReference type="SUPFAM" id="SSF53474">
    <property type="entry name" value="alpha/beta-Hydrolases"/>
    <property type="match status" value="1"/>
</dbReference>
<evidence type="ECO:0000259" key="3">
    <source>
        <dbReference type="Pfam" id="PF01494"/>
    </source>
</evidence>
<dbReference type="EMBL" id="BNAT01000045">
    <property type="protein sequence ID" value="GHE57474.1"/>
    <property type="molecule type" value="Genomic_DNA"/>
</dbReference>
<feature type="domain" description="AB hydrolase-1" evidence="2">
    <location>
        <begin position="461"/>
        <end position="695"/>
    </location>
</feature>
<proteinExistence type="predicted"/>
<comment type="caution">
    <text evidence="4">The sequence shown here is derived from an EMBL/GenBank/DDBJ whole genome shotgun (WGS) entry which is preliminary data.</text>
</comment>
<organism evidence="4 5">
    <name type="scientific">Streptomyces capitiformicae</name>
    <dbReference type="NCBI Taxonomy" id="2014920"/>
    <lineage>
        <taxon>Bacteria</taxon>
        <taxon>Bacillati</taxon>
        <taxon>Actinomycetota</taxon>
        <taxon>Actinomycetes</taxon>
        <taxon>Kitasatosporales</taxon>
        <taxon>Streptomycetaceae</taxon>
        <taxon>Streptomyces</taxon>
    </lineage>
</organism>
<accession>A0A918ZKA0</accession>
<dbReference type="Gene3D" id="3.40.50.1820">
    <property type="entry name" value="alpha/beta hydrolase"/>
    <property type="match status" value="1"/>
</dbReference>
<reference evidence="4" key="2">
    <citation type="submission" date="2020-09" db="EMBL/GenBank/DDBJ databases">
        <authorList>
            <person name="Sun Q."/>
            <person name="Zhou Y."/>
        </authorList>
    </citation>
    <scope>NUCLEOTIDE SEQUENCE</scope>
    <source>
        <strain evidence="4">CGMCC 4.7403</strain>
    </source>
</reference>
<dbReference type="Proteomes" id="UP000603227">
    <property type="component" value="Unassembled WGS sequence"/>
</dbReference>
<dbReference type="Pfam" id="PF01494">
    <property type="entry name" value="FAD_binding_3"/>
    <property type="match status" value="1"/>
</dbReference>
<feature type="domain" description="FAD-binding" evidence="3">
    <location>
        <begin position="3"/>
        <end position="336"/>
    </location>
</feature>
<evidence type="ECO:0000259" key="2">
    <source>
        <dbReference type="Pfam" id="PF00561"/>
    </source>
</evidence>
<gene>
    <name evidence="4" type="ORF">GCM10017771_80300</name>
</gene>
<reference evidence="4" key="1">
    <citation type="journal article" date="2014" name="Int. J. Syst. Evol. Microbiol.">
        <title>Complete genome sequence of Corynebacterium casei LMG S-19264T (=DSM 44701T), isolated from a smear-ripened cheese.</title>
        <authorList>
            <consortium name="US DOE Joint Genome Institute (JGI-PGF)"/>
            <person name="Walter F."/>
            <person name="Albersmeier A."/>
            <person name="Kalinowski J."/>
            <person name="Ruckert C."/>
        </authorList>
    </citation>
    <scope>NUCLEOTIDE SEQUENCE</scope>
    <source>
        <strain evidence="4">CGMCC 4.7403</strain>
    </source>
</reference>